<accession>A0A9D4L5C8</accession>
<evidence type="ECO:0000256" key="5">
    <source>
        <dbReference type="ARBA" id="ARBA00023295"/>
    </source>
</evidence>
<reference evidence="7" key="1">
    <citation type="journal article" date="2019" name="bioRxiv">
        <title>The Genome of the Zebra Mussel, Dreissena polymorpha: A Resource for Invasive Species Research.</title>
        <authorList>
            <person name="McCartney M.A."/>
            <person name="Auch B."/>
            <person name="Kono T."/>
            <person name="Mallez S."/>
            <person name="Zhang Y."/>
            <person name="Obille A."/>
            <person name="Becker A."/>
            <person name="Abrahante J.E."/>
            <person name="Garbe J."/>
            <person name="Badalamenti J.P."/>
            <person name="Herman A."/>
            <person name="Mangelson H."/>
            <person name="Liachko I."/>
            <person name="Sullivan S."/>
            <person name="Sone E.D."/>
            <person name="Koren S."/>
            <person name="Silverstein K.A.T."/>
            <person name="Beckman K.B."/>
            <person name="Gohl D.M."/>
        </authorList>
    </citation>
    <scope>NUCLEOTIDE SEQUENCE</scope>
    <source>
        <strain evidence="7">Duluth1</strain>
        <tissue evidence="7">Whole animal</tissue>
    </source>
</reference>
<dbReference type="Proteomes" id="UP000828390">
    <property type="component" value="Unassembled WGS sequence"/>
</dbReference>
<dbReference type="InterPro" id="IPR048395">
    <property type="entry name" value="Glyco_hydro_31_C"/>
</dbReference>
<dbReference type="InterPro" id="IPR013780">
    <property type="entry name" value="Glyco_hydro_b"/>
</dbReference>
<evidence type="ECO:0000313" key="8">
    <source>
        <dbReference type="Proteomes" id="UP000828390"/>
    </source>
</evidence>
<reference evidence="7" key="2">
    <citation type="submission" date="2020-11" db="EMBL/GenBank/DDBJ databases">
        <authorList>
            <person name="McCartney M.A."/>
            <person name="Auch B."/>
            <person name="Kono T."/>
            <person name="Mallez S."/>
            <person name="Becker A."/>
            <person name="Gohl D.M."/>
            <person name="Silverstein K.A.T."/>
            <person name="Koren S."/>
            <person name="Bechman K.B."/>
            <person name="Herman A."/>
            <person name="Abrahante J.E."/>
            <person name="Garbe J."/>
        </authorList>
    </citation>
    <scope>NUCLEOTIDE SEQUENCE</scope>
    <source>
        <strain evidence="7">Duluth1</strain>
        <tissue evidence="7">Whole animal</tissue>
    </source>
</reference>
<keyword evidence="3" id="KW-0378">Hydrolase</keyword>
<dbReference type="SUPFAM" id="SSF51011">
    <property type="entry name" value="Glycosyl hydrolase domain"/>
    <property type="match status" value="1"/>
</dbReference>
<dbReference type="PANTHER" id="PTHR22762">
    <property type="entry name" value="ALPHA-GLUCOSIDASE"/>
    <property type="match status" value="1"/>
</dbReference>
<sequence>MKIIRDAIRARYSYLPFWYTLFYEGEQKGVPPMRPLWVEFPKDPNTFTMDDEYLLGSALLVKPITEPGQTGTQVYFPDMDGVWYDIDTYKAYQGGQSTYVEAPLSKIPVFQRGGTIVPRKLRIRRSSSLMVHDPFTLVVCLNKNGFANGSLYVDDYHTFNYRKGEYILRYFTFEHNELLSQLGDQFGKTATREWVEKVIIVGLKAEPKSVTLRSKGVESYLAWSFNSASGQLIIRKPGVNIATDFSIKLS</sequence>
<comment type="caution">
    <text evidence="7">The sequence shown here is derived from an EMBL/GenBank/DDBJ whole genome shotgun (WGS) entry which is preliminary data.</text>
</comment>
<keyword evidence="8" id="KW-1185">Reference proteome</keyword>
<dbReference type="GO" id="GO:0006491">
    <property type="term" value="P:N-glycan processing"/>
    <property type="evidence" value="ECO:0007669"/>
    <property type="project" value="TreeGrafter"/>
</dbReference>
<evidence type="ECO:0000256" key="1">
    <source>
        <dbReference type="ARBA" id="ARBA00007806"/>
    </source>
</evidence>
<evidence type="ECO:0000256" key="3">
    <source>
        <dbReference type="ARBA" id="ARBA00022801"/>
    </source>
</evidence>
<keyword evidence="5" id="KW-0326">Glycosidase</keyword>
<evidence type="ECO:0000256" key="2">
    <source>
        <dbReference type="ARBA" id="ARBA00022729"/>
    </source>
</evidence>
<protein>
    <recommendedName>
        <fullName evidence="6">Glycosyl hydrolase family 31 C-terminal domain-containing protein</fullName>
    </recommendedName>
</protein>
<dbReference type="EMBL" id="JAIWYP010000003">
    <property type="protein sequence ID" value="KAH3851871.1"/>
    <property type="molecule type" value="Genomic_DNA"/>
</dbReference>
<feature type="domain" description="Glycosyl hydrolase family 31 C-terminal" evidence="6">
    <location>
        <begin position="29"/>
        <end position="117"/>
    </location>
</feature>
<dbReference type="AlphaFoldDB" id="A0A9D4L5C8"/>
<dbReference type="PANTHER" id="PTHR22762:SF54">
    <property type="entry name" value="BCDNA.GH04962"/>
    <property type="match status" value="1"/>
</dbReference>
<dbReference type="Gene3D" id="2.60.40.1180">
    <property type="entry name" value="Golgi alpha-mannosidase II"/>
    <property type="match status" value="2"/>
</dbReference>
<keyword evidence="2" id="KW-0732">Signal</keyword>
<organism evidence="7 8">
    <name type="scientific">Dreissena polymorpha</name>
    <name type="common">Zebra mussel</name>
    <name type="synonym">Mytilus polymorpha</name>
    <dbReference type="NCBI Taxonomy" id="45954"/>
    <lineage>
        <taxon>Eukaryota</taxon>
        <taxon>Metazoa</taxon>
        <taxon>Spiralia</taxon>
        <taxon>Lophotrochozoa</taxon>
        <taxon>Mollusca</taxon>
        <taxon>Bivalvia</taxon>
        <taxon>Autobranchia</taxon>
        <taxon>Heteroconchia</taxon>
        <taxon>Euheterodonta</taxon>
        <taxon>Imparidentia</taxon>
        <taxon>Neoheterodontei</taxon>
        <taxon>Myida</taxon>
        <taxon>Dreissenoidea</taxon>
        <taxon>Dreissenidae</taxon>
        <taxon>Dreissena</taxon>
    </lineage>
</organism>
<evidence type="ECO:0000256" key="4">
    <source>
        <dbReference type="ARBA" id="ARBA00023180"/>
    </source>
</evidence>
<gene>
    <name evidence="7" type="ORF">DPMN_094358</name>
</gene>
<comment type="similarity">
    <text evidence="1">Belongs to the glycosyl hydrolase 31 family.</text>
</comment>
<evidence type="ECO:0000259" key="6">
    <source>
        <dbReference type="Pfam" id="PF21365"/>
    </source>
</evidence>
<name>A0A9D4L5C8_DREPO</name>
<keyword evidence="4" id="KW-0325">Glycoprotein</keyword>
<dbReference type="Pfam" id="PF21365">
    <property type="entry name" value="Glyco_hydro_31_3rd"/>
    <property type="match status" value="1"/>
</dbReference>
<evidence type="ECO:0000313" key="7">
    <source>
        <dbReference type="EMBL" id="KAH3851871.1"/>
    </source>
</evidence>
<dbReference type="FunFam" id="2.60.40.1180:FF:000023">
    <property type="entry name" value="neutral alpha-glucosidase AB isoform X2"/>
    <property type="match status" value="1"/>
</dbReference>
<proteinExistence type="inferred from homology"/>
<dbReference type="GO" id="GO:0090599">
    <property type="term" value="F:alpha-glucosidase activity"/>
    <property type="evidence" value="ECO:0007669"/>
    <property type="project" value="TreeGrafter"/>
</dbReference>
<dbReference type="Gene3D" id="3.20.20.80">
    <property type="entry name" value="Glycosidases"/>
    <property type="match status" value="1"/>
</dbReference>